<dbReference type="OrthoDB" id="415825at2759"/>
<dbReference type="PROSITE" id="PS51387">
    <property type="entry name" value="FAD_PCMH"/>
    <property type="match status" value="1"/>
</dbReference>
<evidence type="ECO:0000256" key="5">
    <source>
        <dbReference type="ARBA" id="ARBA00023002"/>
    </source>
</evidence>
<dbReference type="PANTHER" id="PTHR42973">
    <property type="entry name" value="BINDING OXIDOREDUCTASE, PUTATIVE (AFU_ORTHOLOGUE AFUA_1G17690)-RELATED"/>
    <property type="match status" value="1"/>
</dbReference>
<evidence type="ECO:0000256" key="3">
    <source>
        <dbReference type="ARBA" id="ARBA00022630"/>
    </source>
</evidence>
<accession>A0A8H7DZM4</accession>
<evidence type="ECO:0000313" key="7">
    <source>
        <dbReference type="EMBL" id="KAF7505149.1"/>
    </source>
</evidence>
<dbReference type="SUPFAM" id="SSF55103">
    <property type="entry name" value="FAD-linked oxidases, C-terminal domain"/>
    <property type="match status" value="1"/>
</dbReference>
<evidence type="ECO:0000256" key="2">
    <source>
        <dbReference type="ARBA" id="ARBA00005466"/>
    </source>
</evidence>
<dbReference type="Pfam" id="PF01565">
    <property type="entry name" value="FAD_binding_4"/>
    <property type="match status" value="1"/>
</dbReference>
<dbReference type="SUPFAM" id="SSF56176">
    <property type="entry name" value="FAD-binding/transporter-associated domain-like"/>
    <property type="match status" value="1"/>
</dbReference>
<reference evidence="7" key="1">
    <citation type="submission" date="2020-02" db="EMBL/GenBank/DDBJ databases">
        <authorList>
            <person name="Palmer J.M."/>
        </authorList>
    </citation>
    <scope>NUCLEOTIDE SEQUENCE</scope>
    <source>
        <strain evidence="7">EPUS1.4</strain>
        <tissue evidence="7">Thallus</tissue>
    </source>
</reference>
<keyword evidence="4" id="KW-0274">FAD</keyword>
<dbReference type="Gene3D" id="3.30.43.10">
    <property type="entry name" value="Uridine Diphospho-n-acetylenolpyruvylglucosamine Reductase, domain 2"/>
    <property type="match status" value="1"/>
</dbReference>
<comment type="caution">
    <text evidence="7">The sequence shown here is derived from an EMBL/GenBank/DDBJ whole genome shotgun (WGS) entry which is preliminary data.</text>
</comment>
<dbReference type="AlphaFoldDB" id="A0A8H7DZM4"/>
<keyword evidence="5" id="KW-0560">Oxidoreductase</keyword>
<dbReference type="EMBL" id="JAACFV010000117">
    <property type="protein sequence ID" value="KAF7505149.1"/>
    <property type="molecule type" value="Genomic_DNA"/>
</dbReference>
<dbReference type="InterPro" id="IPR036318">
    <property type="entry name" value="FAD-bd_PCMH-like_sf"/>
</dbReference>
<keyword evidence="3" id="KW-0285">Flavoprotein</keyword>
<evidence type="ECO:0000313" key="8">
    <source>
        <dbReference type="Proteomes" id="UP000606974"/>
    </source>
</evidence>
<dbReference type="Proteomes" id="UP000606974">
    <property type="component" value="Unassembled WGS sequence"/>
</dbReference>
<dbReference type="Gene3D" id="3.40.462.20">
    <property type="match status" value="1"/>
</dbReference>
<name>A0A8H7DZM4_9EURO</name>
<dbReference type="PANTHER" id="PTHR42973:SF39">
    <property type="entry name" value="FAD-BINDING PCMH-TYPE DOMAIN-CONTAINING PROTEIN"/>
    <property type="match status" value="1"/>
</dbReference>
<dbReference type="GO" id="GO:0016491">
    <property type="term" value="F:oxidoreductase activity"/>
    <property type="evidence" value="ECO:0007669"/>
    <property type="project" value="UniProtKB-KW"/>
</dbReference>
<gene>
    <name evidence="7" type="ORF">GJ744_001215</name>
</gene>
<dbReference type="InterPro" id="IPR006094">
    <property type="entry name" value="Oxid_FAD_bind_N"/>
</dbReference>
<feature type="domain" description="FAD-binding PCMH-type" evidence="6">
    <location>
        <begin position="73"/>
        <end position="244"/>
    </location>
</feature>
<proteinExistence type="inferred from homology"/>
<dbReference type="InterPro" id="IPR016167">
    <property type="entry name" value="FAD-bd_PCMH_sub1"/>
</dbReference>
<evidence type="ECO:0000256" key="4">
    <source>
        <dbReference type="ARBA" id="ARBA00022827"/>
    </source>
</evidence>
<dbReference type="InterPro" id="IPR016166">
    <property type="entry name" value="FAD-bd_PCMH"/>
</dbReference>
<evidence type="ECO:0000259" key="6">
    <source>
        <dbReference type="PROSITE" id="PS51387"/>
    </source>
</evidence>
<dbReference type="Gene3D" id="3.30.465.10">
    <property type="match status" value="1"/>
</dbReference>
<dbReference type="InterPro" id="IPR012951">
    <property type="entry name" value="BBE"/>
</dbReference>
<dbReference type="Pfam" id="PF08031">
    <property type="entry name" value="BBE"/>
    <property type="match status" value="1"/>
</dbReference>
<keyword evidence="8" id="KW-1185">Reference proteome</keyword>
<protein>
    <recommendedName>
        <fullName evidence="6">FAD-binding PCMH-type domain-containing protein</fullName>
    </recommendedName>
</protein>
<dbReference type="GO" id="GO:0071949">
    <property type="term" value="F:FAD binding"/>
    <property type="evidence" value="ECO:0007669"/>
    <property type="project" value="InterPro"/>
</dbReference>
<dbReference type="InterPro" id="IPR016164">
    <property type="entry name" value="FAD-linked_Oxase-like_C"/>
</dbReference>
<organism evidence="7 8">
    <name type="scientific">Endocarpon pusillum</name>
    <dbReference type="NCBI Taxonomy" id="364733"/>
    <lineage>
        <taxon>Eukaryota</taxon>
        <taxon>Fungi</taxon>
        <taxon>Dikarya</taxon>
        <taxon>Ascomycota</taxon>
        <taxon>Pezizomycotina</taxon>
        <taxon>Eurotiomycetes</taxon>
        <taxon>Chaetothyriomycetidae</taxon>
        <taxon>Verrucariales</taxon>
        <taxon>Verrucariaceae</taxon>
        <taxon>Endocarpon</taxon>
    </lineage>
</organism>
<sequence>MGSVGTTDTIVSLPDNKNAWSCSSLPATTDRKPVTEQHVSDLRNALKEIDEGSVLLVPGDDGYEESLKRWSRAAEKRAGAVLLSKTPSAIAKALRYASEHTIDLAVRGGGHSTAGASSTSGGLVIDLSSMRSVTVDPTAKTLAIQGGAQWSDVDDAAWEHGLATVGGTVADTGVGGLTLGGGYGWLSGTHGLVIDNLISCEIVLASGEIVRASNDENTDLFWALRGGGQNFGVVTEFILQAWKQHHVWAGLVGFPTEKLADILDVLNETILAMNGRGACALGFARPPPAGGQVLVIIPVFYDGSEEEGQAGFKRLLDLAPIMNTATSVPYNSVNRMLDAPQGRRVSMKGASFTLPLRFDFVKSTMDAYARFTSEIPDSQESLLLYEIFDPAKICEVANHETSFANRGTRMNAMVGPIWTSPEHDARSRAWAREVADMFKVELARDKGSDGKGEGLGVYGNYDQYDEKSRDIFGGNYARLQELKARYDPGNMFNKLFSVAPAV</sequence>
<comment type="cofactor">
    <cofactor evidence="1">
        <name>FAD</name>
        <dbReference type="ChEBI" id="CHEBI:57692"/>
    </cofactor>
</comment>
<dbReference type="InterPro" id="IPR016169">
    <property type="entry name" value="FAD-bd_PCMH_sub2"/>
</dbReference>
<comment type="similarity">
    <text evidence="2">Belongs to the oxygen-dependent FAD-linked oxidoreductase family.</text>
</comment>
<dbReference type="InterPro" id="IPR050416">
    <property type="entry name" value="FAD-linked_Oxidoreductase"/>
</dbReference>
<evidence type="ECO:0000256" key="1">
    <source>
        <dbReference type="ARBA" id="ARBA00001974"/>
    </source>
</evidence>